<keyword evidence="4" id="KW-0560">Oxidoreductase</keyword>
<reference evidence="7" key="1">
    <citation type="submission" date="2014-12" db="EMBL/GenBank/DDBJ databases">
        <title>Genome Sequence of Valsa Canker Pathogens Uncovers a Specific Adaption of Colonization on Woody Bark.</title>
        <authorList>
            <person name="Yin Z."/>
            <person name="Liu H."/>
            <person name="Gao X."/>
            <person name="Li Z."/>
            <person name="Song N."/>
            <person name="Ke X."/>
            <person name="Dai Q."/>
            <person name="Wu Y."/>
            <person name="Sun Y."/>
            <person name="Xu J.-R."/>
            <person name="Kang Z.K."/>
            <person name="Wang L."/>
            <person name="Huang L."/>
        </authorList>
    </citation>
    <scope>NUCLEOTIDE SEQUENCE [LARGE SCALE GENOMIC DNA]</scope>
    <source>
        <strain evidence="7">SXYL134</strain>
    </source>
</reference>
<dbReference type="PANTHER" id="PTHR42973:SF22">
    <property type="entry name" value="FAD-BINDING PCMH-TYPE DOMAIN-CONTAINING PROTEIN-RELATED"/>
    <property type="match status" value="1"/>
</dbReference>
<dbReference type="EMBL" id="KN714672">
    <property type="protein sequence ID" value="KUI54257.1"/>
    <property type="molecule type" value="Genomic_DNA"/>
</dbReference>
<evidence type="ECO:0000259" key="5">
    <source>
        <dbReference type="PROSITE" id="PS51387"/>
    </source>
</evidence>
<keyword evidence="2" id="KW-0285">Flavoprotein</keyword>
<organism evidence="6 7">
    <name type="scientific">Cytospora mali</name>
    <name type="common">Apple Valsa canker fungus</name>
    <name type="synonym">Valsa mali</name>
    <dbReference type="NCBI Taxonomy" id="578113"/>
    <lineage>
        <taxon>Eukaryota</taxon>
        <taxon>Fungi</taxon>
        <taxon>Dikarya</taxon>
        <taxon>Ascomycota</taxon>
        <taxon>Pezizomycotina</taxon>
        <taxon>Sordariomycetes</taxon>
        <taxon>Sordariomycetidae</taxon>
        <taxon>Diaporthales</taxon>
        <taxon>Cytosporaceae</taxon>
        <taxon>Cytospora</taxon>
    </lineage>
</organism>
<dbReference type="STRING" id="694573.A0A194URD4"/>
<keyword evidence="3" id="KW-0274">FAD</keyword>
<evidence type="ECO:0000256" key="2">
    <source>
        <dbReference type="ARBA" id="ARBA00022630"/>
    </source>
</evidence>
<gene>
    <name evidence="6" type="ORF">VP1G_01683</name>
</gene>
<evidence type="ECO:0000313" key="6">
    <source>
        <dbReference type="EMBL" id="KUI54257.1"/>
    </source>
</evidence>
<dbReference type="SUPFAM" id="SSF56176">
    <property type="entry name" value="FAD-binding/transporter-associated domain-like"/>
    <property type="match status" value="1"/>
</dbReference>
<evidence type="ECO:0000256" key="3">
    <source>
        <dbReference type="ARBA" id="ARBA00022827"/>
    </source>
</evidence>
<dbReference type="Pfam" id="PF01565">
    <property type="entry name" value="FAD_binding_4"/>
    <property type="match status" value="1"/>
</dbReference>
<dbReference type="AlphaFoldDB" id="A0A194URD4"/>
<evidence type="ECO:0000313" key="7">
    <source>
        <dbReference type="Proteomes" id="UP000078576"/>
    </source>
</evidence>
<sequence>MDPPNEDRSKEAYLESDGIVCNVEDVSIAVKTLVSLQEEGHSCLFAIRSGGHSSWAGASSILDGTVIDLSSLNTIELSTDKSTVSVGVGATWGDVYKALDPQALSVNGGRAYGVGVGGLMLGSGLSHTSPRYGWICDTVSNFQVVLADGSVTNLGPTIIVLAIVELLVTSVTLAAFQQDLVWSGTLYHLPSYAEDVIKEFVKVNSTGSYDEYASVMTTFAYVQARGMPMISNLLAYTKEVEGTRATFEGFLAMPSVYKATSVTNMTNLSIETEALNRGGVSTSRELLQGINTAAKDLDGFDPYIFMNYADKDQDVIGSYGAVIVNKLRQVRQVIDPKGTFTYHVPGGYKVPDS</sequence>
<proteinExistence type="inferred from homology"/>
<dbReference type="OrthoDB" id="2151789at2759"/>
<dbReference type="Gene3D" id="3.30.465.10">
    <property type="match status" value="1"/>
</dbReference>
<dbReference type="InterPro" id="IPR016166">
    <property type="entry name" value="FAD-bd_PCMH"/>
</dbReference>
<dbReference type="Proteomes" id="UP000078576">
    <property type="component" value="Unassembled WGS sequence"/>
</dbReference>
<dbReference type="InterPro" id="IPR016169">
    <property type="entry name" value="FAD-bd_PCMH_sub2"/>
</dbReference>
<name>A0A194URD4_CYTMA</name>
<dbReference type="PANTHER" id="PTHR42973">
    <property type="entry name" value="BINDING OXIDOREDUCTASE, PUTATIVE (AFU_ORTHOLOGUE AFUA_1G17690)-RELATED"/>
    <property type="match status" value="1"/>
</dbReference>
<dbReference type="PROSITE" id="PS51387">
    <property type="entry name" value="FAD_PCMH"/>
    <property type="match status" value="1"/>
</dbReference>
<keyword evidence="7" id="KW-1185">Reference proteome</keyword>
<protein>
    <submittedName>
        <fullName evidence="6">Bifunctional solanapyrone synthase</fullName>
    </submittedName>
</protein>
<dbReference type="GO" id="GO:0016491">
    <property type="term" value="F:oxidoreductase activity"/>
    <property type="evidence" value="ECO:0007669"/>
    <property type="project" value="UniProtKB-KW"/>
</dbReference>
<dbReference type="InterPro" id="IPR006094">
    <property type="entry name" value="Oxid_FAD_bind_N"/>
</dbReference>
<dbReference type="GO" id="GO:0071949">
    <property type="term" value="F:FAD binding"/>
    <property type="evidence" value="ECO:0007669"/>
    <property type="project" value="InterPro"/>
</dbReference>
<feature type="domain" description="FAD-binding PCMH-type" evidence="5">
    <location>
        <begin position="6"/>
        <end position="191"/>
    </location>
</feature>
<evidence type="ECO:0000256" key="4">
    <source>
        <dbReference type="ARBA" id="ARBA00023002"/>
    </source>
</evidence>
<comment type="similarity">
    <text evidence="1">Belongs to the oxygen-dependent FAD-linked oxidoreductase family.</text>
</comment>
<evidence type="ECO:0000256" key="1">
    <source>
        <dbReference type="ARBA" id="ARBA00005466"/>
    </source>
</evidence>
<dbReference type="InterPro" id="IPR050416">
    <property type="entry name" value="FAD-linked_Oxidoreductase"/>
</dbReference>
<accession>A0A194URD4</accession>
<dbReference type="InterPro" id="IPR036318">
    <property type="entry name" value="FAD-bd_PCMH-like_sf"/>
</dbReference>